<evidence type="ECO:0000259" key="2">
    <source>
        <dbReference type="Pfam" id="PF00144"/>
    </source>
</evidence>
<dbReference type="InterPro" id="IPR050491">
    <property type="entry name" value="AmpC-like"/>
</dbReference>
<protein>
    <submittedName>
        <fullName evidence="3">Beta-lactamase family protein</fullName>
    </submittedName>
</protein>
<evidence type="ECO:0000313" key="3">
    <source>
        <dbReference type="EMBL" id="QHT67967.1"/>
    </source>
</evidence>
<dbReference type="RefSeq" id="WP_162443988.1">
    <property type="nucleotide sequence ID" value="NZ_CP048222.1"/>
</dbReference>
<evidence type="ECO:0000256" key="1">
    <source>
        <dbReference type="SAM" id="SignalP"/>
    </source>
</evidence>
<dbReference type="PANTHER" id="PTHR46825">
    <property type="entry name" value="D-ALANYL-D-ALANINE-CARBOXYPEPTIDASE/ENDOPEPTIDASE AMPH"/>
    <property type="match status" value="1"/>
</dbReference>
<gene>
    <name evidence="3" type="ORF">GXP67_15620</name>
</gene>
<dbReference type="EMBL" id="CP048222">
    <property type="protein sequence ID" value="QHT67967.1"/>
    <property type="molecule type" value="Genomic_DNA"/>
</dbReference>
<accession>A0A6C0GJ63</accession>
<dbReference type="InterPro" id="IPR012338">
    <property type="entry name" value="Beta-lactam/transpept-like"/>
</dbReference>
<dbReference type="PANTHER" id="PTHR46825:SF9">
    <property type="entry name" value="BETA-LACTAMASE-RELATED DOMAIN-CONTAINING PROTEIN"/>
    <property type="match status" value="1"/>
</dbReference>
<dbReference type="KEGG" id="rhoz:GXP67_15620"/>
<dbReference type="Proteomes" id="UP000480178">
    <property type="component" value="Chromosome"/>
</dbReference>
<keyword evidence="1" id="KW-0732">Signal</keyword>
<feature type="domain" description="Beta-lactamase-related" evidence="2">
    <location>
        <begin position="61"/>
        <end position="398"/>
    </location>
</feature>
<organism evidence="3 4">
    <name type="scientific">Rhodocytophaga rosea</name>
    <dbReference type="NCBI Taxonomy" id="2704465"/>
    <lineage>
        <taxon>Bacteria</taxon>
        <taxon>Pseudomonadati</taxon>
        <taxon>Bacteroidota</taxon>
        <taxon>Cytophagia</taxon>
        <taxon>Cytophagales</taxon>
        <taxon>Rhodocytophagaceae</taxon>
        <taxon>Rhodocytophaga</taxon>
    </lineage>
</organism>
<dbReference type="Gene3D" id="3.40.710.10">
    <property type="entry name" value="DD-peptidase/beta-lactamase superfamily"/>
    <property type="match status" value="1"/>
</dbReference>
<dbReference type="AlphaFoldDB" id="A0A6C0GJ63"/>
<evidence type="ECO:0000313" key="4">
    <source>
        <dbReference type="Proteomes" id="UP000480178"/>
    </source>
</evidence>
<sequence>MSQTTSSNKLFFLIICSCWLSVVSYSQTITTPGTSSQNYQPPVFTDNDRLSKIKEILPAIENIYKQYGEQKQFPGSAFGVVVDGKLIYTKGFGYADIPKKNPFTASSIFRVASISKSFTAMAILKLRDEGKLQLDAPAYQYIPELKQIKYLSSDAPAITVRDLLTHSAGFPEDNPWGDRQLADTDEELLNMVGAGVSFSNVPGVTYEYSNMGFALLGYIITKVSGKPYQQYITDNIFKPLDMTQTYWEYTKVPATQLAHGYRSTANGQFQEEALLHDGSYGAMGGILTTVEDLAKYIALQQAAWPPRNDAESKVMKRSSIREMHQLWRLGSLNAKYKYPSGRNCAMVSGYGYGLRISKDCDNVTTIGHSGGLPGFGSNWVILPDYGIGLIYFSNLTYAPASIINVQVMDTLLALTKLQPYTLPVSDILEKRKKELIQLLPAWQNAANTGIFAENFFPDHSLEYRKKQSADVFAKAGKIIRIREFIPQNQLRGSFIMEGEKANIGIYFTLTPEKNPLIQELHISELPR</sequence>
<name>A0A6C0GJ63_9BACT</name>
<feature type="chain" id="PRO_5025444076" evidence="1">
    <location>
        <begin position="29"/>
        <end position="527"/>
    </location>
</feature>
<reference evidence="3 4" key="1">
    <citation type="submission" date="2020-01" db="EMBL/GenBank/DDBJ databases">
        <authorList>
            <person name="Kim M.K."/>
        </authorList>
    </citation>
    <scope>NUCLEOTIDE SEQUENCE [LARGE SCALE GENOMIC DNA]</scope>
    <source>
        <strain evidence="3 4">172606-1</strain>
    </source>
</reference>
<keyword evidence="4" id="KW-1185">Reference proteome</keyword>
<feature type="signal peptide" evidence="1">
    <location>
        <begin position="1"/>
        <end position="28"/>
    </location>
</feature>
<dbReference type="Pfam" id="PF00144">
    <property type="entry name" value="Beta-lactamase"/>
    <property type="match status" value="1"/>
</dbReference>
<dbReference type="InterPro" id="IPR001466">
    <property type="entry name" value="Beta-lactam-related"/>
</dbReference>
<dbReference type="SUPFAM" id="SSF56601">
    <property type="entry name" value="beta-lactamase/transpeptidase-like"/>
    <property type="match status" value="1"/>
</dbReference>
<proteinExistence type="predicted"/>